<keyword evidence="11" id="KW-1185">Reference proteome</keyword>
<dbReference type="Gene3D" id="3.40.50.1820">
    <property type="entry name" value="alpha/beta hydrolase"/>
    <property type="match status" value="1"/>
</dbReference>
<dbReference type="EnsemblMetazoa" id="XM_022812947">
    <property type="protein sequence ID" value="XP_022668682"/>
    <property type="gene ID" value="LOC111248235"/>
</dbReference>
<feature type="transmembrane region" description="Helical" evidence="8">
    <location>
        <begin position="7"/>
        <end position="29"/>
    </location>
</feature>
<dbReference type="SUPFAM" id="SSF53474">
    <property type="entry name" value="alpha/beta-Hydrolases"/>
    <property type="match status" value="1"/>
</dbReference>
<keyword evidence="5 6" id="KW-0378">Hydrolase</keyword>
<feature type="domain" description="Epoxide hydrolase N-terminal" evidence="9">
    <location>
        <begin position="64"/>
        <end position="171"/>
    </location>
</feature>
<dbReference type="PANTHER" id="PTHR21661">
    <property type="entry name" value="EPOXIDE HYDROLASE 1-RELATED"/>
    <property type="match status" value="1"/>
</dbReference>
<dbReference type="RefSeq" id="XP_022660234.1">
    <property type="nucleotide sequence ID" value="XM_022804499.1"/>
</dbReference>
<dbReference type="RefSeq" id="XP_022668682.1">
    <property type="nucleotide sequence ID" value="XM_022812947.1"/>
</dbReference>
<keyword evidence="8" id="KW-0812">Transmembrane</keyword>
<evidence type="ECO:0000256" key="1">
    <source>
        <dbReference type="ARBA" id="ARBA00000221"/>
    </source>
</evidence>
<dbReference type="InterPro" id="IPR029058">
    <property type="entry name" value="AB_hydrolase_fold"/>
</dbReference>
<dbReference type="OrthoDB" id="7130006at2759"/>
<dbReference type="InParanoid" id="A0A7M7KLD7"/>
<dbReference type="AlphaFoldDB" id="A0A7M7KLD7"/>
<dbReference type="GO" id="GO:0005789">
    <property type="term" value="C:endoplasmic reticulum membrane"/>
    <property type="evidence" value="ECO:0007669"/>
    <property type="project" value="UniProtKB-SubCell"/>
</dbReference>
<evidence type="ECO:0000256" key="3">
    <source>
        <dbReference type="ARBA" id="ARBA00010088"/>
    </source>
</evidence>
<evidence type="ECO:0000313" key="10">
    <source>
        <dbReference type="EnsemblMetazoa" id="XP_022668682"/>
    </source>
</evidence>
<keyword evidence="6 8" id="KW-0472">Membrane</keyword>
<organism evidence="10 11">
    <name type="scientific">Varroa destructor</name>
    <name type="common">Honeybee mite</name>
    <dbReference type="NCBI Taxonomy" id="109461"/>
    <lineage>
        <taxon>Eukaryota</taxon>
        <taxon>Metazoa</taxon>
        <taxon>Ecdysozoa</taxon>
        <taxon>Arthropoda</taxon>
        <taxon>Chelicerata</taxon>
        <taxon>Arachnida</taxon>
        <taxon>Acari</taxon>
        <taxon>Parasitiformes</taxon>
        <taxon>Mesostigmata</taxon>
        <taxon>Gamasina</taxon>
        <taxon>Dermanyssoidea</taxon>
        <taxon>Varroidae</taxon>
        <taxon>Varroa</taxon>
    </lineage>
</organism>
<comment type="catalytic activity">
    <reaction evidence="1 6">
        <text>1-(4-methoxyphenyl)-N-methyl-N-[(3-methyloxetan-3-yl)methyl]methanamine + H2O = 2-{[(4-methoxybenzyl)(methyl)amino]methyl}-2-methylpropane-1,3-diol</text>
        <dbReference type="Rhea" id="RHEA:55764"/>
        <dbReference type="ChEBI" id="CHEBI:15377"/>
        <dbReference type="ChEBI" id="CHEBI:139161"/>
        <dbReference type="ChEBI" id="CHEBI:139164"/>
        <dbReference type="EC" id="3.3.2.9"/>
    </reaction>
</comment>
<evidence type="ECO:0000313" key="11">
    <source>
        <dbReference type="Proteomes" id="UP000594260"/>
    </source>
</evidence>
<keyword evidence="6" id="KW-0256">Endoplasmic reticulum</keyword>
<dbReference type="InterPro" id="IPR010497">
    <property type="entry name" value="Epoxide_hydro_N"/>
</dbReference>
<dbReference type="InterPro" id="IPR016292">
    <property type="entry name" value="Epoxide_hydrolase"/>
</dbReference>
<comment type="subcellular location">
    <subcellularLocation>
        <location evidence="6">Endoplasmic reticulum membrane</location>
    </subcellularLocation>
    <subcellularLocation>
        <location evidence="2">Microsome membrane</location>
        <topology evidence="2">Single-pass membrane protein</topology>
    </subcellularLocation>
</comment>
<comment type="similarity">
    <text evidence="3 6">Belongs to the peptidase S33 family.</text>
</comment>
<keyword evidence="8" id="KW-1133">Transmembrane helix</keyword>
<dbReference type="Pfam" id="PF06441">
    <property type="entry name" value="EHN"/>
    <property type="match status" value="1"/>
</dbReference>
<feature type="active site" description="Proton donor" evidence="7">
    <location>
        <position position="384"/>
    </location>
</feature>
<dbReference type="GO" id="GO:0097176">
    <property type="term" value="P:epoxide metabolic process"/>
    <property type="evidence" value="ECO:0007669"/>
    <property type="project" value="TreeGrafter"/>
</dbReference>
<reference evidence="10" key="1">
    <citation type="submission" date="2021-01" db="UniProtKB">
        <authorList>
            <consortium name="EnsemblMetazoa"/>
        </authorList>
    </citation>
    <scope>IDENTIFICATION</scope>
</reference>
<evidence type="ECO:0000259" key="9">
    <source>
        <dbReference type="Pfam" id="PF06441"/>
    </source>
</evidence>
<evidence type="ECO:0000256" key="8">
    <source>
        <dbReference type="SAM" id="Phobius"/>
    </source>
</evidence>
<comment type="catalytic activity">
    <reaction evidence="6">
        <text>cis-stilbene oxide + H2O = (1R,2R)-hydrobenzoin</text>
        <dbReference type="Rhea" id="RHEA:23900"/>
        <dbReference type="ChEBI" id="CHEBI:15377"/>
        <dbReference type="ChEBI" id="CHEBI:50004"/>
        <dbReference type="ChEBI" id="CHEBI:50014"/>
        <dbReference type="EC" id="3.3.2.9"/>
    </reaction>
</comment>
<name>A0A7M7KLD7_VARDE</name>
<dbReference type="GO" id="GO:0033961">
    <property type="term" value="F:cis-stilbene-oxide hydrolase activity"/>
    <property type="evidence" value="ECO:0007669"/>
    <property type="project" value="UniProtKB-UniRule"/>
</dbReference>
<accession>A0A7M7KLD7</accession>
<dbReference type="KEGG" id="vde:111248235"/>
<dbReference type="PANTHER" id="PTHR21661:SF35">
    <property type="entry name" value="EPOXIDE HYDROLASE"/>
    <property type="match status" value="1"/>
</dbReference>
<evidence type="ECO:0000256" key="5">
    <source>
        <dbReference type="ARBA" id="ARBA00022801"/>
    </source>
</evidence>
<dbReference type="EnsemblMetazoa" id="XM_022804499">
    <property type="protein sequence ID" value="XP_022660234"/>
    <property type="gene ID" value="LOC111248235"/>
</dbReference>
<dbReference type="GeneID" id="111248235"/>
<feature type="active site" description="Nucleophile" evidence="7">
    <location>
        <position position="235"/>
    </location>
</feature>
<dbReference type="PIRSF" id="PIRSF001112">
    <property type="entry name" value="Epoxide_hydrolase"/>
    <property type="match status" value="1"/>
</dbReference>
<dbReference type="FunCoup" id="A0A7M7KLD7">
    <property type="interactions" value="201"/>
</dbReference>
<evidence type="ECO:0000256" key="7">
    <source>
        <dbReference type="PIRSR" id="PIRSR001112-1"/>
    </source>
</evidence>
<evidence type="ECO:0000256" key="4">
    <source>
        <dbReference type="ARBA" id="ARBA00022797"/>
    </source>
</evidence>
<keyword evidence="4 6" id="KW-0058">Aromatic hydrocarbons catabolism</keyword>
<protein>
    <recommendedName>
        <fullName evidence="6">Epoxide hydrolase</fullName>
        <ecNumber evidence="6">3.3.2.9</ecNumber>
    </recommendedName>
</protein>
<dbReference type="InterPro" id="IPR000639">
    <property type="entry name" value="Epox_hydrolase-like"/>
</dbReference>
<dbReference type="PRINTS" id="PR00412">
    <property type="entry name" value="EPOXHYDRLASE"/>
</dbReference>
<evidence type="ECO:0000256" key="2">
    <source>
        <dbReference type="ARBA" id="ARBA00004111"/>
    </source>
</evidence>
<dbReference type="Proteomes" id="UP000594260">
    <property type="component" value="Unplaced"/>
</dbReference>
<sequence length="478" mass="54310">MGCIVRIFKLGFFSALLAGFVAVGIGYWYQQSIKPLNMPETGYWGPALIKKGTTPPGDDEAIYNYKVSFDDKLVTSLKQELARTKWVEPLEDARYHYGVNPNSFRKIIEYWQNQYDFKKAEAAINSYPHYQTQIEGIKIHFFRSAPTKTDNKTKIIPLLLIHGWPGSFVEFLKIAGQLSKPVDEIAFDVIVPSIPGYGYSEPSRKQGMNVLTTARIFKKLMSRIGYSKYYAQGGDWGAAIVNAMGVLYPDSLRGLHVNIVFQNYQNPWTLLKLIAFTWFPNIVGDGELPFCMPIPFSRFFFRLIRESGYFHIQSTKPDTIGFALLNSPAGLAAYILEKFSTWTSDKFRLLEDGGLTNKFTIDELLTNVMVYYSSGSIVSSQRYYKENVSSHLTRQLFKQSVRIPAGYSVFPHDLVCAPRALVMDTYTNLTMVNYHKDGGHFAAYELPNALEADIRKFVQGVEETYPEEIHASKGFRAI</sequence>
<dbReference type="EC" id="3.3.2.9" evidence="6"/>
<feature type="active site" description="Proton acceptor" evidence="7">
    <location>
        <position position="440"/>
    </location>
</feature>
<proteinExistence type="inferred from homology"/>
<evidence type="ECO:0000256" key="6">
    <source>
        <dbReference type="PIRNR" id="PIRNR001112"/>
    </source>
</evidence>
<dbReference type="OMA" id="WVKQKYH"/>